<dbReference type="InterPro" id="IPR000560">
    <property type="entry name" value="His_Pase_clade-2"/>
</dbReference>
<proteinExistence type="inferred from homology"/>
<accession>A0A0F4YPC4</accession>
<dbReference type="GO" id="GO:0016791">
    <property type="term" value="F:phosphatase activity"/>
    <property type="evidence" value="ECO:0007669"/>
    <property type="project" value="TreeGrafter"/>
</dbReference>
<comment type="similarity">
    <text evidence="1">Belongs to the histidine acid phosphatase family.</text>
</comment>
<evidence type="ECO:0000313" key="3">
    <source>
        <dbReference type="EMBL" id="KKA19950.1"/>
    </source>
</evidence>
<dbReference type="AlphaFoldDB" id="A0A0F4YPC4"/>
<dbReference type="Pfam" id="PF00328">
    <property type="entry name" value="His_Phos_2"/>
    <property type="match status" value="1"/>
</dbReference>
<dbReference type="EMBL" id="LASV01000302">
    <property type="protein sequence ID" value="KKA19950.1"/>
    <property type="molecule type" value="Genomic_DNA"/>
</dbReference>
<feature type="chain" id="PRO_5002481877" evidence="2">
    <location>
        <begin position="36"/>
        <end position="433"/>
    </location>
</feature>
<dbReference type="Proteomes" id="UP000053958">
    <property type="component" value="Unassembled WGS sequence"/>
</dbReference>
<reference evidence="3 4" key="1">
    <citation type="submission" date="2015-04" db="EMBL/GenBank/DDBJ databases">
        <authorList>
            <person name="Heijne W.H."/>
            <person name="Fedorova N.D."/>
            <person name="Nierman W.C."/>
            <person name="Vollebregt A.W."/>
            <person name="Zhao Z."/>
            <person name="Wu L."/>
            <person name="Kumar M."/>
            <person name="Stam H."/>
            <person name="van den Berg M.A."/>
            <person name="Pel H.J."/>
        </authorList>
    </citation>
    <scope>NUCLEOTIDE SEQUENCE [LARGE SCALE GENOMIC DNA]</scope>
    <source>
        <strain evidence="3 4">CBS 393.64</strain>
    </source>
</reference>
<dbReference type="STRING" id="1408163.A0A0F4YPC4"/>
<keyword evidence="4" id="KW-1185">Reference proteome</keyword>
<name>A0A0F4YPC4_RASE3</name>
<dbReference type="RefSeq" id="XP_013326562.1">
    <property type="nucleotide sequence ID" value="XM_013471108.1"/>
</dbReference>
<evidence type="ECO:0000313" key="4">
    <source>
        <dbReference type="Proteomes" id="UP000053958"/>
    </source>
</evidence>
<keyword evidence="2" id="KW-0732">Signal</keyword>
<dbReference type="GeneID" id="25318376"/>
<gene>
    <name evidence="3" type="ORF">T310_6064</name>
</gene>
<dbReference type="Gene3D" id="3.40.50.1240">
    <property type="entry name" value="Phosphoglycerate mutase-like"/>
    <property type="match status" value="1"/>
</dbReference>
<dbReference type="SUPFAM" id="SSF53254">
    <property type="entry name" value="Phosphoglycerate mutase-like"/>
    <property type="match status" value="1"/>
</dbReference>
<sequence>MISTPLLSPSSSLSSLQTNKAWLLLLPALAMSAVAVDTSWHPPSSTTGINNLDEVLDGDGVFGFIFDSSHTPTELYGRYNYCNMPHVRRTEYRPAPEGYELVYVEVIHRHHKRTPNQANTFPVEGYSWDCDDTKRYYYGQPIPGHSSATTFWQVDEAPLNPFTVSGFNGTCSFPQITDGGLEDSWQHGRDLFEVYHDLLGFLPDNFDDARVQFRVTNNGITSQVAGMVINGMYKWQQNVPLLVQRDSIDSLDPAYSCPAGQAMFRTITDGQTESPWKSHLTRSQLLFDALDAISGVPSDATDWHESYDHYFDNLASRLCHGKPLPCKVDDPSTCIDPEQADAVFRLGQFEYSYMYRDAPASLAASSAIFGVWIGELAQHIREKTTRDGNGRPSPVIYRHNIAHDGSLAKLLSILQIDEMVWPGMGAEVVFELY</sequence>
<evidence type="ECO:0000256" key="2">
    <source>
        <dbReference type="SAM" id="SignalP"/>
    </source>
</evidence>
<dbReference type="PANTHER" id="PTHR11567">
    <property type="entry name" value="ACID PHOSPHATASE-RELATED"/>
    <property type="match status" value="1"/>
</dbReference>
<organism evidence="3 4">
    <name type="scientific">Rasamsonia emersonii (strain ATCC 16479 / CBS 393.64 / IMI 116815)</name>
    <dbReference type="NCBI Taxonomy" id="1408163"/>
    <lineage>
        <taxon>Eukaryota</taxon>
        <taxon>Fungi</taxon>
        <taxon>Dikarya</taxon>
        <taxon>Ascomycota</taxon>
        <taxon>Pezizomycotina</taxon>
        <taxon>Eurotiomycetes</taxon>
        <taxon>Eurotiomycetidae</taxon>
        <taxon>Eurotiales</taxon>
        <taxon>Trichocomaceae</taxon>
        <taxon>Rasamsonia</taxon>
    </lineage>
</organism>
<feature type="signal peptide" evidence="2">
    <location>
        <begin position="1"/>
        <end position="35"/>
    </location>
</feature>
<protein>
    <submittedName>
        <fullName evidence="3">Histidine acid phosphatase family protein</fullName>
    </submittedName>
</protein>
<dbReference type="PANTHER" id="PTHR11567:SF195">
    <property type="entry name" value="ACID PHOSPHATASE, PUTATIVE (AFU_ORTHOLOGUE AFUA_3G14570)-RELATED"/>
    <property type="match status" value="1"/>
</dbReference>
<dbReference type="InterPro" id="IPR050645">
    <property type="entry name" value="Histidine_acid_phosphatase"/>
</dbReference>
<dbReference type="InterPro" id="IPR029033">
    <property type="entry name" value="His_PPase_superfam"/>
</dbReference>
<dbReference type="OrthoDB" id="10262962at2759"/>
<evidence type="ECO:0000256" key="1">
    <source>
        <dbReference type="ARBA" id="ARBA00005375"/>
    </source>
</evidence>
<comment type="caution">
    <text evidence="3">The sequence shown here is derived from an EMBL/GenBank/DDBJ whole genome shotgun (WGS) entry which is preliminary data.</text>
</comment>